<evidence type="ECO:0000259" key="6">
    <source>
        <dbReference type="PROSITE" id="PS51842"/>
    </source>
</evidence>
<dbReference type="GO" id="GO:0005882">
    <property type="term" value="C:intermediate filament"/>
    <property type="evidence" value="ECO:0007669"/>
    <property type="project" value="UniProtKB-KW"/>
</dbReference>
<evidence type="ECO:0000256" key="5">
    <source>
        <dbReference type="SAM" id="MobiDB-lite"/>
    </source>
</evidence>
<dbReference type="Gene3D" id="1.20.5.1160">
    <property type="entry name" value="Vasodilator-stimulated phosphoprotein"/>
    <property type="match status" value="1"/>
</dbReference>
<keyword evidence="1 3" id="KW-0403">Intermediate filament</keyword>
<evidence type="ECO:0000256" key="2">
    <source>
        <dbReference type="ARBA" id="ARBA00023054"/>
    </source>
</evidence>
<dbReference type="PROSITE" id="PS51842">
    <property type="entry name" value="IF_ROD_2"/>
    <property type="match status" value="1"/>
</dbReference>
<protein>
    <submittedName>
        <fullName evidence="7">Si:dkey-183i3.5</fullName>
    </submittedName>
</protein>
<evidence type="ECO:0000256" key="4">
    <source>
        <dbReference type="SAM" id="Coils"/>
    </source>
</evidence>
<dbReference type="Proteomes" id="UP000694388">
    <property type="component" value="Unplaced"/>
</dbReference>
<feature type="region of interest" description="Disordered" evidence="5">
    <location>
        <begin position="559"/>
        <end position="598"/>
    </location>
</feature>
<dbReference type="PANTHER" id="PTHR45616">
    <property type="entry name" value="GATA-TYPE DOMAIN-CONTAINING PROTEIN"/>
    <property type="match status" value="1"/>
</dbReference>
<dbReference type="PROSITE" id="PS00226">
    <property type="entry name" value="IF_ROD_1"/>
    <property type="match status" value="1"/>
</dbReference>
<dbReference type="Gene3D" id="1.20.5.500">
    <property type="entry name" value="Single helix bin"/>
    <property type="match status" value="1"/>
</dbReference>
<keyword evidence="8" id="KW-1185">Reference proteome</keyword>
<accession>A0A8C4QL13</accession>
<organism evidence="7 8">
    <name type="scientific">Eptatretus burgeri</name>
    <name type="common">Inshore hagfish</name>
    <dbReference type="NCBI Taxonomy" id="7764"/>
    <lineage>
        <taxon>Eukaryota</taxon>
        <taxon>Metazoa</taxon>
        <taxon>Chordata</taxon>
        <taxon>Craniata</taxon>
        <taxon>Vertebrata</taxon>
        <taxon>Cyclostomata</taxon>
        <taxon>Myxini</taxon>
        <taxon>Myxiniformes</taxon>
        <taxon>Myxinidae</taxon>
        <taxon>Eptatretinae</taxon>
        <taxon>Eptatretus</taxon>
    </lineage>
</organism>
<dbReference type="InterPro" id="IPR018039">
    <property type="entry name" value="IF_conserved"/>
</dbReference>
<feature type="compositionally biased region" description="Polar residues" evidence="5">
    <location>
        <begin position="582"/>
        <end position="598"/>
    </location>
</feature>
<feature type="compositionally biased region" description="Polar residues" evidence="5">
    <location>
        <begin position="15"/>
        <end position="28"/>
    </location>
</feature>
<reference evidence="7" key="1">
    <citation type="submission" date="2025-08" db="UniProtKB">
        <authorList>
            <consortium name="Ensembl"/>
        </authorList>
    </citation>
    <scope>IDENTIFICATION</scope>
</reference>
<evidence type="ECO:0000313" key="8">
    <source>
        <dbReference type="Proteomes" id="UP000694388"/>
    </source>
</evidence>
<dbReference type="AlphaFoldDB" id="A0A8C4QL13"/>
<dbReference type="PANTHER" id="PTHR45616:SF4">
    <property type="entry name" value="THREAD BIOPOLYMER FILAMENT SUBUNIT ALPHA"/>
    <property type="match status" value="1"/>
</dbReference>
<dbReference type="SMART" id="SM01391">
    <property type="entry name" value="Filament"/>
    <property type="match status" value="1"/>
</dbReference>
<comment type="similarity">
    <text evidence="3">Belongs to the intermediate filament family.</text>
</comment>
<feature type="domain" description="IF rod" evidence="6">
    <location>
        <begin position="174"/>
        <end position="496"/>
    </location>
</feature>
<dbReference type="InterPro" id="IPR039008">
    <property type="entry name" value="IF_rod_dom"/>
</dbReference>
<dbReference type="SUPFAM" id="SSF64593">
    <property type="entry name" value="Intermediate filament protein, coiled coil region"/>
    <property type="match status" value="2"/>
</dbReference>
<evidence type="ECO:0000256" key="1">
    <source>
        <dbReference type="ARBA" id="ARBA00022754"/>
    </source>
</evidence>
<keyword evidence="2 4" id="KW-0175">Coiled coil</keyword>
<reference evidence="7" key="2">
    <citation type="submission" date="2025-09" db="UniProtKB">
        <authorList>
            <consortium name="Ensembl"/>
        </authorList>
    </citation>
    <scope>IDENTIFICATION</scope>
</reference>
<dbReference type="Pfam" id="PF00038">
    <property type="entry name" value="Filament"/>
    <property type="match status" value="1"/>
</dbReference>
<evidence type="ECO:0000313" key="7">
    <source>
        <dbReference type="Ensembl" id="ENSEBUP00000017102.1"/>
    </source>
</evidence>
<dbReference type="GeneTree" id="ENSGT00930000151482"/>
<sequence>MTAGVSRPHGAAHGQGQSHNQAQSISHSQGHDTPYRISGKAVRHGASYSGGLASALTLHSLVSSLSPSSMAGGPGVSRMIGAGILGLSAIGVGVPSLGLRGAGAGKALRAITSSFRARLGDQVITISGYGVNPLFMPGAGTGFGKRYDSAALMPLIDPSTLPPIDTVQVTRIKEKQDLQTLNDKFAALVDKVRVLEQQNTIMKAQIGIIMNPDEHNGPVNTVVVMSSIQGTYNVKIEDLKAVKTALLSEIDHLTGVIEDYTNKHQEETEKTKMLEDDWNTHKDDIDNIYMTIVEMQTKVHGAEDHVNLTKQIYNARVREVQTSITRGSTAAVSITVDNSVQATDLTTAVQEVKAHYEALASKSREEAFAKVKSQIHEVVGTIQPGTQALTQAKEQIRVYKLQINSIHREIDRTMVHHFGRPNAELEAQVEETESTLKLHKDQWTENIRILKLDLNNIRKQMSQYAKNYQDLLAAKMSLDIEVVAYRKLLDTEESRWISLRSTTGTFTTSFGHSMLYSTHSPGGASTTLTGVGYSNVVGPTVRPVRAGVGVRSRGTEVSWGAGDTAAGAQGGGEADIGRASSVAFSSRKSNQSMSRKRS</sequence>
<dbReference type="Gene3D" id="1.20.5.170">
    <property type="match status" value="1"/>
</dbReference>
<proteinExistence type="inferred from homology"/>
<feature type="region of interest" description="Disordered" evidence="5">
    <location>
        <begin position="1"/>
        <end position="36"/>
    </location>
</feature>
<feature type="coiled-coil region" evidence="4">
    <location>
        <begin position="389"/>
        <end position="474"/>
    </location>
</feature>
<name>A0A8C4QL13_EPTBU</name>
<dbReference type="Ensembl" id="ENSEBUT00000017678.1">
    <property type="protein sequence ID" value="ENSEBUP00000017102.1"/>
    <property type="gene ID" value="ENSEBUG00000010689.1"/>
</dbReference>
<evidence type="ECO:0000256" key="3">
    <source>
        <dbReference type="RuleBase" id="RU000685"/>
    </source>
</evidence>